<dbReference type="InterPro" id="IPR001387">
    <property type="entry name" value="Cro/C1-type_HTH"/>
</dbReference>
<dbReference type="SUPFAM" id="SSF47413">
    <property type="entry name" value="lambda repressor-like DNA-binding domains"/>
    <property type="match status" value="1"/>
</dbReference>
<dbReference type="InterPro" id="IPR010982">
    <property type="entry name" value="Lambda_DNA-bd_dom_sf"/>
</dbReference>
<dbReference type="SMART" id="SM00530">
    <property type="entry name" value="HTH_XRE"/>
    <property type="match status" value="1"/>
</dbReference>
<dbReference type="SUPFAM" id="SSF51306">
    <property type="entry name" value="LexA/Signal peptidase"/>
    <property type="match status" value="1"/>
</dbReference>
<dbReference type="PANTHER" id="PTHR40661">
    <property type="match status" value="1"/>
</dbReference>
<dbReference type="PATRIC" id="fig|1244083.3.peg.2449"/>
<evidence type="ECO:0000256" key="2">
    <source>
        <dbReference type="ARBA" id="ARBA00023125"/>
    </source>
</evidence>
<feature type="domain" description="HTH cro/C1-type" evidence="4">
    <location>
        <begin position="7"/>
        <end position="73"/>
    </location>
</feature>
<dbReference type="InterPro" id="IPR039418">
    <property type="entry name" value="LexA-like"/>
</dbReference>
<accession>M5IH31</accession>
<proteinExistence type="predicted"/>
<dbReference type="OrthoDB" id="5363392at2"/>
<dbReference type="Pfam" id="PF01381">
    <property type="entry name" value="HTH_3"/>
    <property type="match status" value="1"/>
</dbReference>
<evidence type="ECO:0000313" key="5">
    <source>
        <dbReference type="EMBL" id="EKU10105.1"/>
    </source>
</evidence>
<sequence length="258" mass="29049">MNIHQKIKAFRLEAGLTQAQFAEKLGITQGLVAHYETQPGEIGKNGKEKKSSKPELEKLPLIAEILGKNVVDLFDDETQSKSDIVKKELKDNFERYAHLVPEDRQLKDAVLIPKLQIVAGAGSEGFFDVAMLNTKGYVPVERHVIGKLNPENLRAIEIVGDSMEPEFYEGDVAIIDMVNHRYDFVKIAGVYVVRSDEAVYIKKVEFMPRGGIRMMSINRSYGDITIAPDENFEILGKVCGKVHYEFYKGLVFDDQGIK</sequence>
<dbReference type="Proteomes" id="UP000011939">
    <property type="component" value="Unassembled WGS sequence"/>
</dbReference>
<dbReference type="AlphaFoldDB" id="M5IH31"/>
<evidence type="ECO:0000313" key="6">
    <source>
        <dbReference type="Proteomes" id="UP000011939"/>
    </source>
</evidence>
<dbReference type="GO" id="GO:0003677">
    <property type="term" value="F:DNA binding"/>
    <property type="evidence" value="ECO:0007669"/>
    <property type="project" value="UniProtKB-KW"/>
</dbReference>
<dbReference type="Gene3D" id="2.10.109.10">
    <property type="entry name" value="Umud Fragment, subunit A"/>
    <property type="match status" value="1"/>
</dbReference>
<comment type="caution">
    <text evidence="5">The sequence shown here is derived from an EMBL/GenBank/DDBJ whole genome shotgun (WGS) entry which is preliminary data.</text>
</comment>
<reference evidence="5 6" key="1">
    <citation type="journal article" date="2013" name="Genome Announc.">
        <title>Genome Sequence of Campylobacter showae UNSWCD, Isolated from a Patient with Crohn's Disease.</title>
        <authorList>
            <person name="Tay A.P."/>
            <person name="Kaakoush N.O."/>
            <person name="Deshpande N.P."/>
            <person name="Chen Z."/>
            <person name="Mitchell H."/>
            <person name="Wilkins M.R."/>
        </authorList>
    </citation>
    <scope>NUCLEOTIDE SEQUENCE [LARGE SCALE GENOMIC DNA]</scope>
    <source>
        <strain evidence="5 6">CSUNSWCD</strain>
    </source>
</reference>
<dbReference type="Pfam" id="PF00717">
    <property type="entry name" value="Peptidase_S24"/>
    <property type="match status" value="1"/>
</dbReference>
<keyword evidence="2" id="KW-0238">DNA-binding</keyword>
<dbReference type="STRING" id="1244083.CSUNSWCD_1469"/>
<evidence type="ECO:0000259" key="4">
    <source>
        <dbReference type="PROSITE" id="PS50943"/>
    </source>
</evidence>
<dbReference type="EMBL" id="AMZQ01000021">
    <property type="protein sequence ID" value="EKU10105.1"/>
    <property type="molecule type" value="Genomic_DNA"/>
</dbReference>
<keyword evidence="1" id="KW-0805">Transcription regulation</keyword>
<dbReference type="InterPro" id="IPR015927">
    <property type="entry name" value="Peptidase_S24_S26A/B/C"/>
</dbReference>
<dbReference type="InterPro" id="IPR036286">
    <property type="entry name" value="LexA/Signal_pep-like_sf"/>
</dbReference>
<keyword evidence="3" id="KW-0804">Transcription</keyword>
<dbReference type="RefSeq" id="WP_009497262.1">
    <property type="nucleotide sequence ID" value="NZ_AMZQ01000021.1"/>
</dbReference>
<dbReference type="eggNOG" id="COG2932">
    <property type="taxonomic scope" value="Bacteria"/>
</dbReference>
<evidence type="ECO:0000256" key="1">
    <source>
        <dbReference type="ARBA" id="ARBA00023015"/>
    </source>
</evidence>
<dbReference type="CDD" id="cd00093">
    <property type="entry name" value="HTH_XRE"/>
    <property type="match status" value="1"/>
</dbReference>
<name>M5IH31_9BACT</name>
<protein>
    <submittedName>
        <fullName evidence="5">Transcriptional regulator</fullName>
    </submittedName>
</protein>
<gene>
    <name evidence="5" type="ORF">CSUNSWCD_1469</name>
</gene>
<organism evidence="5 6">
    <name type="scientific">Campylobacter showae CSUNSWCD</name>
    <dbReference type="NCBI Taxonomy" id="1244083"/>
    <lineage>
        <taxon>Bacteria</taxon>
        <taxon>Pseudomonadati</taxon>
        <taxon>Campylobacterota</taxon>
        <taxon>Epsilonproteobacteria</taxon>
        <taxon>Campylobacterales</taxon>
        <taxon>Campylobacteraceae</taxon>
        <taxon>Campylobacter</taxon>
    </lineage>
</organism>
<evidence type="ECO:0000256" key="3">
    <source>
        <dbReference type="ARBA" id="ARBA00023163"/>
    </source>
</evidence>
<dbReference type="Gene3D" id="1.10.260.40">
    <property type="entry name" value="lambda repressor-like DNA-binding domains"/>
    <property type="match status" value="1"/>
</dbReference>
<dbReference type="PROSITE" id="PS50943">
    <property type="entry name" value="HTH_CROC1"/>
    <property type="match status" value="1"/>
</dbReference>
<dbReference type="CDD" id="cd06529">
    <property type="entry name" value="S24_LexA-like"/>
    <property type="match status" value="1"/>
</dbReference>
<dbReference type="PANTHER" id="PTHR40661:SF3">
    <property type="entry name" value="FELS-1 PROPHAGE TRANSCRIPTIONAL REGULATOR"/>
    <property type="match status" value="1"/>
</dbReference>